<gene>
    <name evidence="2" type="ORF">TRFO_23664</name>
</gene>
<dbReference type="AlphaFoldDB" id="A0A1J4K9D9"/>
<keyword evidence="3" id="KW-1185">Reference proteome</keyword>
<feature type="region of interest" description="Disordered" evidence="1">
    <location>
        <begin position="1"/>
        <end position="30"/>
    </location>
</feature>
<sequence>MRENSKKNHFIILKGRGKKTRGRGKRKSTLPPTQRTLLEFIEQKDVVLTDKPLSVANSQPIFYEDSSSDEDHFILAEKHLTELIQAHQLQEIVSFFQMAGQQQLQYNDKQLKSLYLSMQQEIMREFGAPLSPSLFPDCIFQETPHESSNSSFNSNHSQKQKYGF</sequence>
<feature type="compositionally biased region" description="Low complexity" evidence="1">
    <location>
        <begin position="147"/>
        <end position="157"/>
    </location>
</feature>
<dbReference type="Proteomes" id="UP000179807">
    <property type="component" value="Unassembled WGS sequence"/>
</dbReference>
<dbReference type="EMBL" id="MLAK01000680">
    <property type="protein sequence ID" value="OHT08031.1"/>
    <property type="molecule type" value="Genomic_DNA"/>
</dbReference>
<dbReference type="VEuPathDB" id="TrichDB:TRFO_23664"/>
<feature type="compositionally biased region" description="Basic residues" evidence="1">
    <location>
        <begin position="15"/>
        <end position="28"/>
    </location>
</feature>
<evidence type="ECO:0000313" key="2">
    <source>
        <dbReference type="EMBL" id="OHT08031.1"/>
    </source>
</evidence>
<feature type="region of interest" description="Disordered" evidence="1">
    <location>
        <begin position="145"/>
        <end position="164"/>
    </location>
</feature>
<dbReference type="RefSeq" id="XP_068361167.1">
    <property type="nucleotide sequence ID" value="XM_068503285.1"/>
</dbReference>
<proteinExistence type="predicted"/>
<name>A0A1J4K9D9_9EUKA</name>
<dbReference type="GeneID" id="94837989"/>
<accession>A0A1J4K9D9</accession>
<evidence type="ECO:0000313" key="3">
    <source>
        <dbReference type="Proteomes" id="UP000179807"/>
    </source>
</evidence>
<organism evidence="2 3">
    <name type="scientific">Tritrichomonas foetus</name>
    <dbReference type="NCBI Taxonomy" id="1144522"/>
    <lineage>
        <taxon>Eukaryota</taxon>
        <taxon>Metamonada</taxon>
        <taxon>Parabasalia</taxon>
        <taxon>Tritrichomonadida</taxon>
        <taxon>Tritrichomonadidae</taxon>
        <taxon>Tritrichomonas</taxon>
    </lineage>
</organism>
<evidence type="ECO:0000256" key="1">
    <source>
        <dbReference type="SAM" id="MobiDB-lite"/>
    </source>
</evidence>
<comment type="caution">
    <text evidence="2">The sequence shown here is derived from an EMBL/GenBank/DDBJ whole genome shotgun (WGS) entry which is preliminary data.</text>
</comment>
<protein>
    <submittedName>
        <fullName evidence="2">Uncharacterized protein</fullName>
    </submittedName>
</protein>
<reference evidence="2" key="1">
    <citation type="submission" date="2016-10" db="EMBL/GenBank/DDBJ databases">
        <authorList>
            <person name="Benchimol M."/>
            <person name="Almeida L.G."/>
            <person name="Vasconcelos A.T."/>
            <person name="Perreira-Neves A."/>
            <person name="Rosa I.A."/>
            <person name="Tasca T."/>
            <person name="Bogo M.R."/>
            <person name="de Souza W."/>
        </authorList>
    </citation>
    <scope>NUCLEOTIDE SEQUENCE [LARGE SCALE GENOMIC DNA]</scope>
    <source>
        <strain evidence="2">K</strain>
    </source>
</reference>